<name>A0AA35SN28_GEOBA</name>
<protein>
    <submittedName>
        <fullName evidence="2">Uncharacterized protein</fullName>
    </submittedName>
</protein>
<dbReference type="EMBL" id="CASHTH010002562">
    <property type="protein sequence ID" value="CAI8031771.1"/>
    <property type="molecule type" value="Genomic_DNA"/>
</dbReference>
<reference evidence="2" key="1">
    <citation type="submission" date="2023-03" db="EMBL/GenBank/DDBJ databases">
        <authorList>
            <person name="Steffen K."/>
            <person name="Cardenas P."/>
        </authorList>
    </citation>
    <scope>NUCLEOTIDE SEQUENCE</scope>
</reference>
<dbReference type="Proteomes" id="UP001174909">
    <property type="component" value="Unassembled WGS sequence"/>
</dbReference>
<comment type="caution">
    <text evidence="2">The sequence shown here is derived from an EMBL/GenBank/DDBJ whole genome shotgun (WGS) entry which is preliminary data.</text>
</comment>
<sequence>MAGTPQSLFVSIQYPQAIGTLSESTLDELLSSIQQSQPLYGYECSLCTLTAPAGESVPVNTPSLYCKKAPPYVTTKTDELLPLILVELTFAVAVSSVDADIIVSTIDGLIRQHLVPEKSNVSIKILVTSLSGGPSQKGMFTANSGHLPPPYYHVYDKTLHRANHSVVILLAILCLGILLLNFAINFHFFQ</sequence>
<dbReference type="AlphaFoldDB" id="A0AA35SN28"/>
<feature type="transmembrane region" description="Helical" evidence="1">
    <location>
        <begin position="166"/>
        <end position="189"/>
    </location>
</feature>
<proteinExistence type="predicted"/>
<keyword evidence="3" id="KW-1185">Reference proteome</keyword>
<keyword evidence="1" id="KW-0472">Membrane</keyword>
<keyword evidence="1" id="KW-1133">Transmembrane helix</keyword>
<organism evidence="2 3">
    <name type="scientific">Geodia barretti</name>
    <name type="common">Barrett's horny sponge</name>
    <dbReference type="NCBI Taxonomy" id="519541"/>
    <lineage>
        <taxon>Eukaryota</taxon>
        <taxon>Metazoa</taxon>
        <taxon>Porifera</taxon>
        <taxon>Demospongiae</taxon>
        <taxon>Heteroscleromorpha</taxon>
        <taxon>Tetractinellida</taxon>
        <taxon>Astrophorina</taxon>
        <taxon>Geodiidae</taxon>
        <taxon>Geodia</taxon>
    </lineage>
</organism>
<gene>
    <name evidence="2" type="ORF">GBAR_LOCUS18006</name>
</gene>
<evidence type="ECO:0000313" key="2">
    <source>
        <dbReference type="EMBL" id="CAI8031771.1"/>
    </source>
</evidence>
<accession>A0AA35SN28</accession>
<evidence type="ECO:0000256" key="1">
    <source>
        <dbReference type="SAM" id="Phobius"/>
    </source>
</evidence>
<keyword evidence="1" id="KW-0812">Transmembrane</keyword>
<evidence type="ECO:0000313" key="3">
    <source>
        <dbReference type="Proteomes" id="UP001174909"/>
    </source>
</evidence>